<dbReference type="InterPro" id="IPR005793">
    <property type="entry name" value="Formyl_trans_C"/>
</dbReference>
<dbReference type="InterPro" id="IPR011034">
    <property type="entry name" value="Formyl_transferase-like_C_sf"/>
</dbReference>
<sequence length="217" mass="24210">MMERTGASVQRLSRGEFDRGRILGQVDFTIPPGIRYEDLREKIKVPSVELLLEVLSDLPAHDAHSYEQEGHLPSSFAPKLKREFAQVRWEKWTARQIEARHQGMSYLFPLQTDLLAPSQGTFSPVRIYLHGITVLPAQAGPRALLTGDVEPGSAMYHPEEKGVVIRCGGGGPGEELLLVRELQAESKKRLSAREWIVGYRDRAGENGLLRLGSRDGS</sequence>
<accession>A0A177TAG8</accession>
<dbReference type="EMBL" id="LWDF02000481">
    <property type="protein sequence ID" value="KAE8246461.1"/>
    <property type="molecule type" value="Genomic_DNA"/>
</dbReference>
<protein>
    <recommendedName>
        <fullName evidence="1">Formyl transferase C-terminal domain-containing protein</fullName>
    </recommendedName>
</protein>
<dbReference type="Gene3D" id="3.40.50.12230">
    <property type="match status" value="1"/>
</dbReference>
<dbReference type="Proteomes" id="UP000077521">
    <property type="component" value="Unassembled WGS sequence"/>
</dbReference>
<dbReference type="PANTHER" id="PTHR11138:SF5">
    <property type="entry name" value="METHIONYL-TRNA FORMYLTRANSFERASE, MITOCHONDRIAL"/>
    <property type="match status" value="1"/>
</dbReference>
<keyword evidence="3" id="KW-1185">Reference proteome</keyword>
<dbReference type="AlphaFoldDB" id="A0A177TAG8"/>
<gene>
    <name evidence="2" type="ORF">A4X13_0g5785</name>
</gene>
<dbReference type="PANTHER" id="PTHR11138">
    <property type="entry name" value="METHIONYL-TRNA FORMYLTRANSFERASE"/>
    <property type="match status" value="1"/>
</dbReference>
<evidence type="ECO:0000259" key="1">
    <source>
        <dbReference type="Pfam" id="PF02911"/>
    </source>
</evidence>
<dbReference type="InterPro" id="IPR036477">
    <property type="entry name" value="Formyl_transf_N_sf"/>
</dbReference>
<dbReference type="Pfam" id="PF02911">
    <property type="entry name" value="Formyl_trans_C"/>
    <property type="match status" value="1"/>
</dbReference>
<dbReference type="SUPFAM" id="SSF50486">
    <property type="entry name" value="FMT C-terminal domain-like"/>
    <property type="match status" value="1"/>
</dbReference>
<name>A0A177TAG8_9BASI</name>
<reference evidence="2" key="1">
    <citation type="submission" date="2016-04" db="EMBL/GenBank/DDBJ databases">
        <authorList>
            <person name="Nguyen H.D."/>
            <person name="Samba Siva P."/>
            <person name="Cullis J."/>
            <person name="Levesque C.A."/>
            <person name="Hambleton S."/>
        </authorList>
    </citation>
    <scope>NUCLEOTIDE SEQUENCE</scope>
    <source>
        <strain evidence="2">DAOMC 236416</strain>
    </source>
</reference>
<evidence type="ECO:0000313" key="2">
    <source>
        <dbReference type="EMBL" id="KAE8246461.1"/>
    </source>
</evidence>
<reference evidence="2" key="2">
    <citation type="journal article" date="2019" name="IMA Fungus">
        <title>Genome sequencing and comparison of five Tilletia species to identify candidate genes for the detection of regulated species infecting wheat.</title>
        <authorList>
            <person name="Nguyen H.D.T."/>
            <person name="Sultana T."/>
            <person name="Kesanakurti P."/>
            <person name="Hambleton S."/>
        </authorList>
    </citation>
    <scope>NUCLEOTIDE SEQUENCE</scope>
    <source>
        <strain evidence="2">DAOMC 236416</strain>
    </source>
</reference>
<dbReference type="GO" id="GO:0004479">
    <property type="term" value="F:methionyl-tRNA formyltransferase activity"/>
    <property type="evidence" value="ECO:0007669"/>
    <property type="project" value="TreeGrafter"/>
</dbReference>
<evidence type="ECO:0000313" key="3">
    <source>
        <dbReference type="Proteomes" id="UP000077521"/>
    </source>
</evidence>
<proteinExistence type="predicted"/>
<dbReference type="GO" id="GO:0005739">
    <property type="term" value="C:mitochondrion"/>
    <property type="evidence" value="ECO:0007669"/>
    <property type="project" value="TreeGrafter"/>
</dbReference>
<dbReference type="SUPFAM" id="SSF53328">
    <property type="entry name" value="Formyltransferase"/>
    <property type="match status" value="1"/>
</dbReference>
<organism evidence="2 3">
    <name type="scientific">Tilletia indica</name>
    <dbReference type="NCBI Taxonomy" id="43049"/>
    <lineage>
        <taxon>Eukaryota</taxon>
        <taxon>Fungi</taxon>
        <taxon>Dikarya</taxon>
        <taxon>Basidiomycota</taxon>
        <taxon>Ustilaginomycotina</taxon>
        <taxon>Exobasidiomycetes</taxon>
        <taxon>Tilletiales</taxon>
        <taxon>Tilletiaceae</taxon>
        <taxon>Tilletia</taxon>
    </lineage>
</organism>
<comment type="caution">
    <text evidence="2">The sequence shown here is derived from an EMBL/GenBank/DDBJ whole genome shotgun (WGS) entry which is preliminary data.</text>
</comment>
<feature type="domain" description="Formyl transferase C-terminal" evidence="1">
    <location>
        <begin position="79"/>
        <end position="199"/>
    </location>
</feature>